<reference evidence="1 2" key="1">
    <citation type="submission" date="2024-02" db="EMBL/GenBank/DDBJ databases">
        <title>de novo genome assembly of Solanum bulbocastanum strain 11H21.</title>
        <authorList>
            <person name="Hosaka A.J."/>
        </authorList>
    </citation>
    <scope>NUCLEOTIDE SEQUENCE [LARGE SCALE GENOMIC DNA]</scope>
    <source>
        <tissue evidence="1">Young leaves</tissue>
    </source>
</reference>
<gene>
    <name evidence="1" type="ORF">RDI58_011859</name>
</gene>
<dbReference type="Proteomes" id="UP001371456">
    <property type="component" value="Unassembled WGS sequence"/>
</dbReference>
<dbReference type="AlphaFoldDB" id="A0AAN8YKX0"/>
<evidence type="ECO:0000313" key="1">
    <source>
        <dbReference type="EMBL" id="KAK6792778.1"/>
    </source>
</evidence>
<evidence type="ECO:0000313" key="2">
    <source>
        <dbReference type="Proteomes" id="UP001371456"/>
    </source>
</evidence>
<organism evidence="1 2">
    <name type="scientific">Solanum bulbocastanum</name>
    <name type="common">Wild potato</name>
    <dbReference type="NCBI Taxonomy" id="147425"/>
    <lineage>
        <taxon>Eukaryota</taxon>
        <taxon>Viridiplantae</taxon>
        <taxon>Streptophyta</taxon>
        <taxon>Embryophyta</taxon>
        <taxon>Tracheophyta</taxon>
        <taxon>Spermatophyta</taxon>
        <taxon>Magnoliopsida</taxon>
        <taxon>eudicotyledons</taxon>
        <taxon>Gunneridae</taxon>
        <taxon>Pentapetalae</taxon>
        <taxon>asterids</taxon>
        <taxon>lamiids</taxon>
        <taxon>Solanales</taxon>
        <taxon>Solanaceae</taxon>
        <taxon>Solanoideae</taxon>
        <taxon>Solaneae</taxon>
        <taxon>Solanum</taxon>
    </lineage>
</organism>
<keyword evidence="2" id="KW-1185">Reference proteome</keyword>
<comment type="caution">
    <text evidence="1">The sequence shown here is derived from an EMBL/GenBank/DDBJ whole genome shotgun (WGS) entry which is preliminary data.</text>
</comment>
<dbReference type="EMBL" id="JBANQN010000004">
    <property type="protein sequence ID" value="KAK6792778.1"/>
    <property type="molecule type" value="Genomic_DNA"/>
</dbReference>
<accession>A0AAN8YKX0</accession>
<proteinExistence type="predicted"/>
<sequence length="45" mass="5197">MKSCREIEGIFFYYIVTQFEKTVLYTGLVISKPKKEPLKGNGLLN</sequence>
<name>A0AAN8YKX0_SOLBU</name>
<protein>
    <submittedName>
        <fullName evidence="1">Uncharacterized protein</fullName>
    </submittedName>
</protein>